<reference evidence="2" key="1">
    <citation type="submission" date="2022-09" db="EMBL/GenBank/DDBJ databases">
        <title>Actin cytoskeleton and complex cell architecture in an #Asgard archaeon.</title>
        <authorList>
            <person name="Ponce Toledo R.I."/>
            <person name="Schleper C."/>
            <person name="Rodrigues Oliveira T."/>
            <person name="Wollweber F."/>
            <person name="Xu J."/>
            <person name="Rittmann S."/>
            <person name="Klingl A."/>
            <person name="Pilhofer M."/>
        </authorList>
    </citation>
    <scope>NUCLEOTIDE SEQUENCE</scope>
    <source>
        <strain evidence="2">B-35</strain>
    </source>
</reference>
<comment type="similarity">
    <text evidence="1">Belongs to the short-chain dehydrogenases/reductases (SDR) family.</text>
</comment>
<evidence type="ECO:0000256" key="1">
    <source>
        <dbReference type="RuleBase" id="RU000363"/>
    </source>
</evidence>
<organism evidence="2 3">
    <name type="scientific">Candidatus Lokiarchaeum ossiferum</name>
    <dbReference type="NCBI Taxonomy" id="2951803"/>
    <lineage>
        <taxon>Archaea</taxon>
        <taxon>Promethearchaeati</taxon>
        <taxon>Promethearchaeota</taxon>
        <taxon>Promethearchaeia</taxon>
        <taxon>Promethearchaeales</taxon>
        <taxon>Promethearchaeaceae</taxon>
        <taxon>Candidatus Lokiarchaeum</taxon>
    </lineage>
</organism>
<evidence type="ECO:0008006" key="4">
    <source>
        <dbReference type="Google" id="ProtNLM"/>
    </source>
</evidence>
<dbReference type="PROSITE" id="PS00061">
    <property type="entry name" value="ADH_SHORT"/>
    <property type="match status" value="1"/>
</dbReference>
<accession>A0ABY6HYX9</accession>
<name>A0ABY6HYX9_9ARCH</name>
<dbReference type="InterPro" id="IPR020904">
    <property type="entry name" value="Sc_DH/Rdtase_CS"/>
</dbReference>
<proteinExistence type="inferred from homology"/>
<protein>
    <recommendedName>
        <fullName evidence="4">SDR family oxidoreductase</fullName>
    </recommendedName>
</protein>
<dbReference type="InterPro" id="IPR002347">
    <property type="entry name" value="SDR_fam"/>
</dbReference>
<keyword evidence="3" id="KW-1185">Reference proteome</keyword>
<dbReference type="EMBL" id="CP104013">
    <property type="protein sequence ID" value="UYP47527.1"/>
    <property type="molecule type" value="Genomic_DNA"/>
</dbReference>
<dbReference type="InterPro" id="IPR036291">
    <property type="entry name" value="NAD(P)-bd_dom_sf"/>
</dbReference>
<dbReference type="Gene3D" id="3.40.50.720">
    <property type="entry name" value="NAD(P)-binding Rossmann-like Domain"/>
    <property type="match status" value="1"/>
</dbReference>
<dbReference type="PANTHER" id="PTHR43313">
    <property type="entry name" value="SHORT-CHAIN DEHYDROGENASE/REDUCTASE FAMILY 9C"/>
    <property type="match status" value="1"/>
</dbReference>
<evidence type="ECO:0000313" key="2">
    <source>
        <dbReference type="EMBL" id="UYP47527.1"/>
    </source>
</evidence>
<evidence type="ECO:0000313" key="3">
    <source>
        <dbReference type="Proteomes" id="UP001208689"/>
    </source>
</evidence>
<dbReference type="PANTHER" id="PTHR43313:SF1">
    <property type="entry name" value="3BETA-HYDROXYSTEROID DEHYDROGENASE DHS-16"/>
    <property type="match status" value="1"/>
</dbReference>
<dbReference type="PRINTS" id="PR00080">
    <property type="entry name" value="SDRFAMILY"/>
</dbReference>
<dbReference type="CDD" id="cd05374">
    <property type="entry name" value="17beta-HSD-like_SDR_c"/>
    <property type="match status" value="1"/>
</dbReference>
<sequence length="301" mass="33905">MANLTDVKGPVLITGASSGIGFRTTLHLASMGVVVYAGVRKEADKSLFKDTENVIPVIVDITKIDQIEDLVKFIEKQKRGLFGLINNAGVGELGSITEYSDKLIQHHFDVNVFGHMRITRTLLPFLKESQGRIVITGSMSGILTSKIMGLYSMSKHAIEAFSNVLRGELAEFNIQVSLIQPGNFRSKVLTSMVSRYKEGIHKEEQNSFIHSKRMEKLAEMGEQDADPVQVAKVMEQALFSDQPNARYFVGNKQEAHVMIEGIMTKMLQINQNEHQMTRDELVELLDQLIKDYNEPKPYRYI</sequence>
<gene>
    <name evidence="2" type="ORF">NEF87_003812</name>
</gene>
<dbReference type="SUPFAM" id="SSF51735">
    <property type="entry name" value="NAD(P)-binding Rossmann-fold domains"/>
    <property type="match status" value="1"/>
</dbReference>
<dbReference type="PRINTS" id="PR00081">
    <property type="entry name" value="GDHRDH"/>
</dbReference>
<dbReference type="Proteomes" id="UP001208689">
    <property type="component" value="Chromosome"/>
</dbReference>
<dbReference type="Pfam" id="PF00106">
    <property type="entry name" value="adh_short"/>
    <property type="match status" value="1"/>
</dbReference>